<dbReference type="GO" id="GO:0061599">
    <property type="term" value="F:molybdopterin molybdotransferase activity"/>
    <property type="evidence" value="ECO:0007669"/>
    <property type="project" value="UniProtKB-UniRule"/>
</dbReference>
<gene>
    <name evidence="3" type="ORF">Z955_09875</name>
</gene>
<accession>A0A0A0IF47</accession>
<evidence type="ECO:0000259" key="2">
    <source>
        <dbReference type="SMART" id="SM00852"/>
    </source>
</evidence>
<evidence type="ECO:0000313" key="3">
    <source>
        <dbReference type="EMBL" id="KGM98911.1"/>
    </source>
</evidence>
<comment type="catalytic activity">
    <reaction evidence="1">
        <text>adenylyl-molybdopterin + molybdate = Mo-molybdopterin + AMP + H(+)</text>
        <dbReference type="Rhea" id="RHEA:35047"/>
        <dbReference type="ChEBI" id="CHEBI:15378"/>
        <dbReference type="ChEBI" id="CHEBI:36264"/>
        <dbReference type="ChEBI" id="CHEBI:62727"/>
        <dbReference type="ChEBI" id="CHEBI:71302"/>
        <dbReference type="ChEBI" id="CHEBI:456215"/>
    </reaction>
</comment>
<comment type="caution">
    <text evidence="3">The sequence shown here is derived from an EMBL/GenBank/DDBJ whole genome shotgun (WGS) entry which is preliminary data.</text>
</comment>
<comment type="cofactor">
    <cofactor evidence="1">
        <name>Mg(2+)</name>
        <dbReference type="ChEBI" id="CHEBI:18420"/>
    </cofactor>
</comment>
<dbReference type="InterPro" id="IPR038987">
    <property type="entry name" value="MoeA-like"/>
</dbReference>
<dbReference type="EMBL" id="JDRY01000043">
    <property type="protein sequence ID" value="KGM98911.1"/>
    <property type="molecule type" value="Genomic_DNA"/>
</dbReference>
<feature type="domain" description="MoaB/Mog" evidence="2">
    <location>
        <begin position="174"/>
        <end position="306"/>
    </location>
</feature>
<dbReference type="CDD" id="cd03522">
    <property type="entry name" value="MoeA_like"/>
    <property type="match status" value="1"/>
</dbReference>
<dbReference type="SUPFAM" id="SSF53218">
    <property type="entry name" value="Molybdenum cofactor biosynthesis proteins"/>
    <property type="match status" value="1"/>
</dbReference>
<dbReference type="PANTHER" id="PTHR10192">
    <property type="entry name" value="MOLYBDOPTERIN BIOSYNTHESIS PROTEIN"/>
    <property type="match status" value="1"/>
</dbReference>
<dbReference type="Pfam" id="PF00994">
    <property type="entry name" value="MoCF_biosynth"/>
    <property type="match status" value="1"/>
</dbReference>
<dbReference type="EC" id="2.10.1.1" evidence="1"/>
<dbReference type="GO" id="GO:0006777">
    <property type="term" value="P:Mo-molybdopterin cofactor biosynthetic process"/>
    <property type="evidence" value="ECO:0007669"/>
    <property type="project" value="UniProtKB-UniRule"/>
</dbReference>
<keyword evidence="1" id="KW-0479">Metal-binding</keyword>
<comment type="similarity">
    <text evidence="1">Belongs to the MoeA family.</text>
</comment>
<keyword evidence="1" id="KW-0501">Molybdenum cofactor biosynthesis</keyword>
<sequence>MKKIKVDDAVGTVVAHDLTRIVPGECKGTAFKKGYIIKEKDIETLKSIGKNHLNIIELSDDELHENEAAQRIANASAGEGIILEGPSEGKIQLKAKERGILKINLHTLEAINDIGALTLATLHNNTLVNKNQSVAATRAIPLVIKKDKIEKVEDICKKLGKAVSVKEIQSLKVGIIITGSEVYEGKIEDKFAPVFKEKIKYYGCKLTEIIYAPDHEEKIEEGIKALIKNGAEVVIATGGMSVDADDVTPIAIKNVSDRVVSYGVPALPGNMLMLAYLKDVAIFGIPGAGMYFKTTSFDLIFPRILAGEKIEKKDITSLAHGGLCLMCENCTYPICPFGK</sequence>
<proteinExistence type="inferred from homology"/>
<dbReference type="Gene3D" id="3.40.980.10">
    <property type="entry name" value="MoaB/Mog-like domain"/>
    <property type="match status" value="1"/>
</dbReference>
<organism evidence="3 4">
    <name type="scientific">Clostridium botulinum C/D str. DC5</name>
    <dbReference type="NCBI Taxonomy" id="1443128"/>
    <lineage>
        <taxon>Bacteria</taxon>
        <taxon>Bacillati</taxon>
        <taxon>Bacillota</taxon>
        <taxon>Clostridia</taxon>
        <taxon>Eubacteriales</taxon>
        <taxon>Clostridiaceae</taxon>
        <taxon>Clostridium</taxon>
    </lineage>
</organism>
<comment type="function">
    <text evidence="1">Catalyzes the insertion of molybdate into adenylated molybdopterin with the concomitant release of AMP.</text>
</comment>
<dbReference type="GO" id="GO:0046872">
    <property type="term" value="F:metal ion binding"/>
    <property type="evidence" value="ECO:0007669"/>
    <property type="project" value="UniProtKB-UniRule"/>
</dbReference>
<keyword evidence="1" id="KW-0500">Molybdenum</keyword>
<dbReference type="AlphaFoldDB" id="A0A0A0IF47"/>
<dbReference type="RefSeq" id="WP_039259656.1">
    <property type="nucleotide sequence ID" value="NZ_JDRY01000043.1"/>
</dbReference>
<dbReference type="PANTHER" id="PTHR10192:SF28">
    <property type="entry name" value="MOLYBDOPTERIN MOLYBDENUMTRANSFERASE"/>
    <property type="match status" value="1"/>
</dbReference>
<dbReference type="SMART" id="SM00852">
    <property type="entry name" value="MoCF_biosynth"/>
    <property type="match status" value="1"/>
</dbReference>
<dbReference type="InterPro" id="IPR036425">
    <property type="entry name" value="MoaB/Mog-like_dom_sf"/>
</dbReference>
<dbReference type="InterPro" id="IPR001453">
    <property type="entry name" value="MoaB/Mog_dom"/>
</dbReference>
<keyword evidence="1" id="KW-0808">Transferase</keyword>
<reference evidence="3 4" key="1">
    <citation type="submission" date="2014-01" db="EMBL/GenBank/DDBJ databases">
        <title>Plasmidome dynamics in the species complex Clostridium novyi sensu lato converts strains of independent lineages into distinctly different pathogens.</title>
        <authorList>
            <person name="Skarin H."/>
            <person name="Segerman B."/>
        </authorList>
    </citation>
    <scope>NUCLEOTIDE SEQUENCE [LARGE SCALE GENOMIC DNA]</scope>
    <source>
        <strain evidence="3 4">DC5</strain>
    </source>
</reference>
<evidence type="ECO:0000313" key="4">
    <source>
        <dbReference type="Proteomes" id="UP000030014"/>
    </source>
</evidence>
<dbReference type="Proteomes" id="UP000030014">
    <property type="component" value="Unassembled WGS sequence"/>
</dbReference>
<name>A0A0A0IF47_CLOBO</name>
<keyword evidence="1" id="KW-0460">Magnesium</keyword>
<evidence type="ECO:0000256" key="1">
    <source>
        <dbReference type="RuleBase" id="RU365090"/>
    </source>
</evidence>
<dbReference type="GO" id="GO:0005829">
    <property type="term" value="C:cytosol"/>
    <property type="evidence" value="ECO:0007669"/>
    <property type="project" value="TreeGrafter"/>
</dbReference>
<protein>
    <recommendedName>
        <fullName evidence="1">Molybdopterin molybdenumtransferase</fullName>
        <ecNumber evidence="1">2.10.1.1</ecNumber>
    </recommendedName>
</protein>
<dbReference type="UniPathway" id="UPA00344"/>
<comment type="pathway">
    <text evidence="1">Cofactor biosynthesis; molybdopterin biosynthesis.</text>
</comment>